<dbReference type="Proteomes" id="UP000297777">
    <property type="component" value="Unassembled WGS sequence"/>
</dbReference>
<evidence type="ECO:0000313" key="2">
    <source>
        <dbReference type="Proteomes" id="UP000297777"/>
    </source>
</evidence>
<dbReference type="EMBL" id="PQXH01000124">
    <property type="protein sequence ID" value="TGO10855.1"/>
    <property type="molecule type" value="Genomic_DNA"/>
</dbReference>
<sequence length="389" mass="44709">MSATLLGHELGHWEGFNQDLLPTLMDIAPLANLSNRRLTQWFDSQQGRIPRLLTIYWGTIFLKSTDPRDYIYALLGLPYLEKYRSLIRPSYTKSTPQVFSEAARIMIEEENSLKPIADACSLYCPDASLPSWVPDWAAESMKFFPFSYRESVIHSTDLVPEFRHLGRKTTGPVKDISDFVDFSADGKILSVIGLLHDEVSCLIGFIQSAQAPKHIIKVPQVENNLLPNGLTFLEAMFRIFVTLDIDISLDTYRREDNPRFILAVYSFLKMMVEERYQKSTCRSVFGYDLQEIIRLVEDNPVAHRKMSIFYKEAYALISYRFFFQTKNGTLGLGPFGMVPGDEIYHLVGHNEDYILRKFGDHYRVIGDTRIVRAELPPYSDGGYETIEIH</sequence>
<comment type="caution">
    <text evidence="1">The sequence shown here is derived from an EMBL/GenBank/DDBJ whole genome shotgun (WGS) entry which is preliminary data.</text>
</comment>
<proteinExistence type="predicted"/>
<evidence type="ECO:0000313" key="1">
    <source>
        <dbReference type="EMBL" id="TGO10855.1"/>
    </source>
</evidence>
<keyword evidence="2" id="KW-1185">Reference proteome</keyword>
<gene>
    <name evidence="1" type="ORF">BTUL_0124g00280</name>
</gene>
<accession>A0A4Z1EES2</accession>
<dbReference type="AlphaFoldDB" id="A0A4Z1EES2"/>
<dbReference type="PANTHER" id="PTHR24148">
    <property type="entry name" value="ANKYRIN REPEAT DOMAIN-CONTAINING PROTEIN 39 HOMOLOG-RELATED"/>
    <property type="match status" value="1"/>
</dbReference>
<protein>
    <submittedName>
        <fullName evidence="1">Uncharacterized protein</fullName>
    </submittedName>
</protein>
<name>A0A4Z1EES2_9HELO</name>
<organism evidence="1 2">
    <name type="scientific">Botrytis tulipae</name>
    <dbReference type="NCBI Taxonomy" id="87230"/>
    <lineage>
        <taxon>Eukaryota</taxon>
        <taxon>Fungi</taxon>
        <taxon>Dikarya</taxon>
        <taxon>Ascomycota</taxon>
        <taxon>Pezizomycotina</taxon>
        <taxon>Leotiomycetes</taxon>
        <taxon>Helotiales</taxon>
        <taxon>Sclerotiniaceae</taxon>
        <taxon>Botrytis</taxon>
    </lineage>
</organism>
<dbReference type="OrthoDB" id="3546374at2759"/>
<reference evidence="1 2" key="1">
    <citation type="submission" date="2017-12" db="EMBL/GenBank/DDBJ databases">
        <title>Comparative genomics of Botrytis spp.</title>
        <authorList>
            <person name="Valero-Jimenez C.A."/>
            <person name="Tapia P."/>
            <person name="Veloso J."/>
            <person name="Silva-Moreno E."/>
            <person name="Staats M."/>
            <person name="Valdes J.H."/>
            <person name="Van Kan J.A.L."/>
        </authorList>
    </citation>
    <scope>NUCLEOTIDE SEQUENCE [LARGE SCALE GENOMIC DNA]</scope>
    <source>
        <strain evidence="1 2">Bt9001</strain>
    </source>
</reference>
<dbReference type="PANTHER" id="PTHR24148:SF73">
    <property type="entry name" value="HET DOMAIN PROTEIN (AFU_ORTHOLOGUE AFUA_8G01020)"/>
    <property type="match status" value="1"/>
</dbReference>
<dbReference type="InterPro" id="IPR052895">
    <property type="entry name" value="HetReg/Transcr_Mod"/>
</dbReference>